<dbReference type="HAMAP" id="MF_00313">
    <property type="entry name" value="Glutaminase"/>
    <property type="match status" value="1"/>
</dbReference>
<evidence type="ECO:0000256" key="4">
    <source>
        <dbReference type="ARBA" id="ARBA00049534"/>
    </source>
</evidence>
<accession>A0ABS9BSV7</accession>
<evidence type="ECO:0000256" key="5">
    <source>
        <dbReference type="HAMAP-Rule" id="MF_00313"/>
    </source>
</evidence>
<keyword evidence="5" id="KW-0007">Acetylation</keyword>
<protein>
    <recommendedName>
        <fullName evidence="2 5">Glutaminase</fullName>
        <ecNumber evidence="2 5">3.5.1.2</ecNumber>
    </recommendedName>
</protein>
<organism evidence="6 7">
    <name type="scientific">Mariniradius sediminis</name>
    <dbReference type="NCBI Taxonomy" id="2909237"/>
    <lineage>
        <taxon>Bacteria</taxon>
        <taxon>Pseudomonadati</taxon>
        <taxon>Bacteroidota</taxon>
        <taxon>Cytophagia</taxon>
        <taxon>Cytophagales</taxon>
        <taxon>Cyclobacteriaceae</taxon>
        <taxon>Mariniradius</taxon>
    </lineage>
</organism>
<dbReference type="NCBIfam" id="TIGR03814">
    <property type="entry name" value="Gln_ase"/>
    <property type="match status" value="1"/>
</dbReference>
<feature type="binding site" evidence="5">
    <location>
        <position position="149"/>
    </location>
    <ligand>
        <name>substrate</name>
    </ligand>
</feature>
<dbReference type="PANTHER" id="PTHR12544:SF48">
    <property type="entry name" value="GLUTAMINASE 1"/>
    <property type="match status" value="1"/>
</dbReference>
<comment type="catalytic activity">
    <reaction evidence="4 5">
        <text>L-glutamine + H2O = L-glutamate + NH4(+)</text>
        <dbReference type="Rhea" id="RHEA:15889"/>
        <dbReference type="ChEBI" id="CHEBI:15377"/>
        <dbReference type="ChEBI" id="CHEBI:28938"/>
        <dbReference type="ChEBI" id="CHEBI:29985"/>
        <dbReference type="ChEBI" id="CHEBI:58359"/>
        <dbReference type="EC" id="3.5.1.2"/>
    </reaction>
</comment>
<evidence type="ECO:0000256" key="3">
    <source>
        <dbReference type="ARBA" id="ARBA00022801"/>
    </source>
</evidence>
<comment type="caution">
    <text evidence="6">The sequence shown here is derived from an EMBL/GenBank/DDBJ whole genome shotgun (WGS) entry which is preliminary data.</text>
</comment>
<evidence type="ECO:0000313" key="6">
    <source>
        <dbReference type="EMBL" id="MCF1750839.1"/>
    </source>
</evidence>
<evidence type="ECO:0000256" key="2">
    <source>
        <dbReference type="ARBA" id="ARBA00012918"/>
    </source>
</evidence>
<dbReference type="PANTHER" id="PTHR12544">
    <property type="entry name" value="GLUTAMINASE"/>
    <property type="match status" value="1"/>
</dbReference>
<evidence type="ECO:0000313" key="7">
    <source>
        <dbReference type="Proteomes" id="UP001201449"/>
    </source>
</evidence>
<evidence type="ECO:0000256" key="1">
    <source>
        <dbReference type="ARBA" id="ARBA00011076"/>
    </source>
</evidence>
<feature type="binding site" evidence="5">
    <location>
        <position position="224"/>
    </location>
    <ligand>
        <name>substrate</name>
    </ligand>
</feature>
<name>A0ABS9BSV7_9BACT</name>
<dbReference type="Pfam" id="PF04960">
    <property type="entry name" value="Glutaminase"/>
    <property type="match status" value="1"/>
</dbReference>
<feature type="binding site" evidence="5">
    <location>
        <position position="276"/>
    </location>
    <ligand>
        <name>substrate</name>
    </ligand>
</feature>
<dbReference type="NCBIfam" id="NF009020">
    <property type="entry name" value="PRK12356.1"/>
    <property type="match status" value="1"/>
</dbReference>
<gene>
    <name evidence="5 6" type="primary">glsA</name>
    <name evidence="6" type="ORF">L0U89_07125</name>
</gene>
<sequence length="349" mass="38121">MKRPHYSFNLPKWTFIVLVFVFSVSQGFAQRRSWTEQEFQKALNNAYNKFKDLKEGANADYIPVLAEVDPELFGLAIVTVDGKILTAGDVNTEVSIQSISKVFTMARVIEDFGPQIIQDKVGVDATGMVFNSIIAIEMHKGQKINSFVNPGAIATTSLVRGNTYDEKWSLIKGTYDDFAARTLDINQVVYESEAATNQRNQAIAMLLNAYGRMYWDPIQTTDLYTKQCAVSVNVKDLAVMAATLANGGTNPITSRTVVSYQTVAHITPVMATAGLYDDSGQWIYNIGLPGKSGVGGGIIAFFPGQFGIAVISPRLDVAGNSVRAQQAIKYIVAELGANPFYTVPKTGKK</sequence>
<dbReference type="InterPro" id="IPR012338">
    <property type="entry name" value="Beta-lactam/transpept-like"/>
</dbReference>
<dbReference type="GO" id="GO:0004359">
    <property type="term" value="F:glutaminase activity"/>
    <property type="evidence" value="ECO:0007669"/>
    <property type="project" value="UniProtKB-EC"/>
</dbReference>
<keyword evidence="7" id="KW-1185">Reference proteome</keyword>
<keyword evidence="3 5" id="KW-0378">Hydrolase</keyword>
<comment type="similarity">
    <text evidence="1 5">Belongs to the glutaminase family.</text>
</comment>
<comment type="subunit">
    <text evidence="5">Homotetramer.</text>
</comment>
<feature type="binding site" evidence="5">
    <location>
        <position position="200"/>
    </location>
    <ligand>
        <name>substrate</name>
    </ligand>
</feature>
<dbReference type="EC" id="3.5.1.2" evidence="2 5"/>
<dbReference type="SUPFAM" id="SSF56601">
    <property type="entry name" value="beta-lactamase/transpeptidase-like"/>
    <property type="match status" value="1"/>
</dbReference>
<dbReference type="Proteomes" id="UP001201449">
    <property type="component" value="Unassembled WGS sequence"/>
</dbReference>
<feature type="binding site" evidence="5">
    <location>
        <position position="98"/>
    </location>
    <ligand>
        <name>substrate</name>
    </ligand>
</feature>
<reference evidence="6 7" key="1">
    <citation type="submission" date="2022-01" db="EMBL/GenBank/DDBJ databases">
        <title>Mariniradius saccharolyticus sp. nov., isolated from sediment of a river.</title>
        <authorList>
            <person name="Liu H."/>
        </authorList>
    </citation>
    <scope>NUCLEOTIDE SEQUENCE [LARGE SCALE GENOMIC DNA]</scope>
    <source>
        <strain evidence="6 7">RY-2</strain>
    </source>
</reference>
<dbReference type="RefSeq" id="WP_234860894.1">
    <property type="nucleotide sequence ID" value="NZ_JAKEVZ010000004.1"/>
</dbReference>
<dbReference type="EMBL" id="JAKEVZ010000004">
    <property type="protein sequence ID" value="MCF1750839.1"/>
    <property type="molecule type" value="Genomic_DNA"/>
</dbReference>
<dbReference type="Gene3D" id="3.40.710.10">
    <property type="entry name" value="DD-peptidase/beta-lactamase superfamily"/>
    <property type="match status" value="1"/>
</dbReference>
<proteinExistence type="inferred from homology"/>
<feature type="binding site" evidence="5">
    <location>
        <position position="294"/>
    </location>
    <ligand>
        <name>substrate</name>
    </ligand>
</feature>
<dbReference type="InterPro" id="IPR015868">
    <property type="entry name" value="Glutaminase"/>
</dbReference>
<feature type="binding site" evidence="5">
    <location>
        <position position="193"/>
    </location>
    <ligand>
        <name>substrate</name>
    </ligand>
</feature>